<dbReference type="Proteomes" id="UP000029734">
    <property type="component" value="Unassembled WGS sequence"/>
</dbReference>
<feature type="transmembrane region" description="Helical" evidence="1">
    <location>
        <begin position="71"/>
        <end position="94"/>
    </location>
</feature>
<keyword evidence="1" id="KW-0472">Membrane</keyword>
<evidence type="ECO:0000256" key="1">
    <source>
        <dbReference type="SAM" id="Phobius"/>
    </source>
</evidence>
<name>A0A098MC01_9BACL</name>
<keyword evidence="3" id="KW-1185">Reference proteome</keyword>
<protein>
    <submittedName>
        <fullName evidence="2">Uncharacterized protein</fullName>
    </submittedName>
</protein>
<dbReference type="RefSeq" id="WP_036651940.1">
    <property type="nucleotide sequence ID" value="NZ_JQCR01000002.1"/>
</dbReference>
<feature type="transmembrane region" description="Helical" evidence="1">
    <location>
        <begin position="41"/>
        <end position="59"/>
    </location>
</feature>
<reference evidence="2 3" key="2">
    <citation type="submission" date="2014-10" db="EMBL/GenBank/DDBJ databases">
        <title>Comparative genomics of the Paenibacillus odorifer group.</title>
        <authorList>
            <person name="Tsai Y.-C."/>
            <person name="Martin N."/>
            <person name="Korlach J."/>
            <person name="Wiedmann M."/>
        </authorList>
    </citation>
    <scope>NUCLEOTIDE SEQUENCE [LARGE SCALE GENOMIC DNA]</scope>
    <source>
        <strain evidence="2 3">DSM 18334</strain>
    </source>
</reference>
<dbReference type="STRING" id="268407.PWYN_12545"/>
<keyword evidence="1" id="KW-0812">Transmembrane</keyword>
<organism evidence="2 3">
    <name type="scientific">Paenibacillus wynnii</name>
    <dbReference type="NCBI Taxonomy" id="268407"/>
    <lineage>
        <taxon>Bacteria</taxon>
        <taxon>Bacillati</taxon>
        <taxon>Bacillota</taxon>
        <taxon>Bacilli</taxon>
        <taxon>Bacillales</taxon>
        <taxon>Paenibacillaceae</taxon>
        <taxon>Paenibacillus</taxon>
    </lineage>
</organism>
<keyword evidence="1" id="KW-1133">Transmembrane helix</keyword>
<evidence type="ECO:0000313" key="2">
    <source>
        <dbReference type="EMBL" id="KGE20074.1"/>
    </source>
</evidence>
<evidence type="ECO:0000313" key="3">
    <source>
        <dbReference type="Proteomes" id="UP000029734"/>
    </source>
</evidence>
<gene>
    <name evidence="2" type="ORF">PWYN_12545</name>
</gene>
<accession>A0A098MC01</accession>
<reference evidence="2 3" key="1">
    <citation type="submission" date="2014-08" db="EMBL/GenBank/DDBJ databases">
        <authorList>
            <person name="den Bakker H.C."/>
        </authorList>
    </citation>
    <scope>NUCLEOTIDE SEQUENCE [LARGE SCALE GENOMIC DNA]</scope>
    <source>
        <strain evidence="2 3">DSM 18334</strain>
    </source>
</reference>
<dbReference type="EMBL" id="JQCR01000002">
    <property type="protein sequence ID" value="KGE20074.1"/>
    <property type="molecule type" value="Genomic_DNA"/>
</dbReference>
<dbReference type="AlphaFoldDB" id="A0A098MC01"/>
<sequence>MNLQDFIKLFTDNSILMAIFVISAFGIITGKWLGFFRTWKNTATIIKLLGYSILLYVFIKNDSGVKLDAVTLFTIFVCAAEILGNTFEIIMTYAEKIFGKTTREEVNDILREKDEWRSESRHSISNSFYEVSDKIYKNLEEKLRDIRCQKCSAKLEKNNMNLVSLKGERTYTISEYIVFTCKICGHEEFYSSHICGLSIYGGKCYVKD</sequence>
<feature type="transmembrane region" description="Helical" evidence="1">
    <location>
        <begin position="15"/>
        <end position="34"/>
    </location>
</feature>
<proteinExistence type="predicted"/>
<comment type="caution">
    <text evidence="2">The sequence shown here is derived from an EMBL/GenBank/DDBJ whole genome shotgun (WGS) entry which is preliminary data.</text>
</comment>